<dbReference type="Pfam" id="PF23069">
    <property type="entry name" value="DUF7042"/>
    <property type="match status" value="1"/>
</dbReference>
<dbReference type="InterPro" id="IPR055471">
    <property type="entry name" value="DUF7043"/>
</dbReference>
<sequence length="566" mass="65348">MYRKLKIFWTSLWIYILTWHLSVAEQLCDFPVEWQGLWFLQSQPVYIRQHTWGLAASQQEDSQAKCRKTEGPYYLLEQKRSDQPNCWKCIHVTPRHANVLQYKQSYCHPGRKTFHDLCYADIDPTSHLQTLVRDGGLPVPCPFEGAFLFSYNNNSGRCQDPLSSMMECSSRSQFQIEFKHCYGIDDTYDRVAGLQCLATWKDGTDDYMYTKMHGPGFTDTDNTYRCIRFHDLGTSAMRLAMSSDSTCFNMNDPTDEYMEDLEFDLTRNHIWPSAQCEYPQWIHRKIWRNIAGTKILQSDGSHSSLEVYHLVKPDGTLDDVIGKMKCISSFEEHERLFKFVSFTTTGCVSKFQCIVIHRRNHHVLEVEKSDLYNTREEAVHGCLHFTPQERTIIFNATSHGSPCPLIGRFDEENIFCSTTVKGRCPKNDSISIDTDCLGKEDVHWQCLAHWHHKKHQYFIVTNEGLKHQGQLANCLSLKHRRSGAIVDIETDNWCNDNAPSIMSTSIDYSLRLLGPECDPKVKANVVEPQETTYDESTGEATRLNVYSNLMVVTYLISVLIIIADLR</sequence>
<feature type="domain" description="DUF7044" evidence="4">
    <location>
        <begin position="27"/>
        <end position="119"/>
    </location>
</feature>
<protein>
    <submittedName>
        <fullName evidence="5">Uncharacterized protein</fullName>
    </submittedName>
</protein>
<dbReference type="Proteomes" id="UP000749559">
    <property type="component" value="Unassembled WGS sequence"/>
</dbReference>
<dbReference type="EMBL" id="CAIIXF020000001">
    <property type="protein sequence ID" value="CAH1774857.1"/>
    <property type="molecule type" value="Genomic_DNA"/>
</dbReference>
<feature type="signal peptide" evidence="1">
    <location>
        <begin position="1"/>
        <end position="24"/>
    </location>
</feature>
<dbReference type="Pfam" id="PF23070">
    <property type="entry name" value="DUF7043"/>
    <property type="match status" value="1"/>
</dbReference>
<keyword evidence="1" id="KW-0732">Signal</keyword>
<feature type="domain" description="DUF7042" evidence="2">
    <location>
        <begin position="138"/>
        <end position="255"/>
    </location>
</feature>
<comment type="caution">
    <text evidence="5">The sequence shown here is derived from an EMBL/GenBank/DDBJ whole genome shotgun (WGS) entry which is preliminary data.</text>
</comment>
<evidence type="ECO:0000313" key="6">
    <source>
        <dbReference type="Proteomes" id="UP000749559"/>
    </source>
</evidence>
<dbReference type="AlphaFoldDB" id="A0A8S4N170"/>
<accession>A0A8S4N170</accession>
<dbReference type="InterPro" id="IPR055470">
    <property type="entry name" value="DUF7042"/>
</dbReference>
<evidence type="ECO:0000259" key="2">
    <source>
        <dbReference type="Pfam" id="PF23069"/>
    </source>
</evidence>
<evidence type="ECO:0000256" key="1">
    <source>
        <dbReference type="SAM" id="SignalP"/>
    </source>
</evidence>
<name>A0A8S4N170_OWEFU</name>
<organism evidence="5 6">
    <name type="scientific">Owenia fusiformis</name>
    <name type="common">Polychaete worm</name>
    <dbReference type="NCBI Taxonomy" id="6347"/>
    <lineage>
        <taxon>Eukaryota</taxon>
        <taxon>Metazoa</taxon>
        <taxon>Spiralia</taxon>
        <taxon>Lophotrochozoa</taxon>
        <taxon>Annelida</taxon>
        <taxon>Polychaeta</taxon>
        <taxon>Sedentaria</taxon>
        <taxon>Canalipalpata</taxon>
        <taxon>Sabellida</taxon>
        <taxon>Oweniida</taxon>
        <taxon>Oweniidae</taxon>
        <taxon>Owenia</taxon>
    </lineage>
</organism>
<dbReference type="OrthoDB" id="9979716at2759"/>
<feature type="domain" description="DUF7043" evidence="3">
    <location>
        <begin position="273"/>
        <end position="379"/>
    </location>
</feature>
<evidence type="ECO:0000259" key="3">
    <source>
        <dbReference type="Pfam" id="PF23070"/>
    </source>
</evidence>
<evidence type="ECO:0000313" key="5">
    <source>
        <dbReference type="EMBL" id="CAH1774857.1"/>
    </source>
</evidence>
<dbReference type="PANTHER" id="PTHR22255:SF9">
    <property type="entry name" value="LP06548P"/>
    <property type="match status" value="1"/>
</dbReference>
<dbReference type="PANTHER" id="PTHR22255">
    <property type="entry name" value="LP06548P"/>
    <property type="match status" value="1"/>
</dbReference>
<feature type="chain" id="PRO_5035889060" evidence="1">
    <location>
        <begin position="25"/>
        <end position="566"/>
    </location>
</feature>
<reference evidence="5" key="1">
    <citation type="submission" date="2022-03" db="EMBL/GenBank/DDBJ databases">
        <authorList>
            <person name="Martin C."/>
        </authorList>
    </citation>
    <scope>NUCLEOTIDE SEQUENCE</scope>
</reference>
<dbReference type="Pfam" id="PF23071">
    <property type="entry name" value="DUF7044"/>
    <property type="match status" value="1"/>
</dbReference>
<proteinExistence type="predicted"/>
<dbReference type="InterPro" id="IPR055472">
    <property type="entry name" value="DUF7044"/>
</dbReference>
<gene>
    <name evidence="5" type="ORF">OFUS_LOCUS2231</name>
</gene>
<keyword evidence="6" id="KW-1185">Reference proteome</keyword>
<evidence type="ECO:0000259" key="4">
    <source>
        <dbReference type="Pfam" id="PF23071"/>
    </source>
</evidence>